<dbReference type="AlphaFoldDB" id="A0A448XHR5"/>
<evidence type="ECO:0000256" key="1">
    <source>
        <dbReference type="SAM" id="MobiDB-lite"/>
    </source>
</evidence>
<comment type="caution">
    <text evidence="2">The sequence shown here is derived from an EMBL/GenBank/DDBJ whole genome shotgun (WGS) entry which is preliminary data.</text>
</comment>
<dbReference type="Proteomes" id="UP000784294">
    <property type="component" value="Unassembled WGS sequence"/>
</dbReference>
<dbReference type="EMBL" id="CAAALY010253350">
    <property type="protein sequence ID" value="VEL36848.1"/>
    <property type="molecule type" value="Genomic_DNA"/>
</dbReference>
<accession>A0A448XHR5</accession>
<protein>
    <submittedName>
        <fullName evidence="2">Uncharacterized protein</fullName>
    </submittedName>
</protein>
<feature type="region of interest" description="Disordered" evidence="1">
    <location>
        <begin position="1"/>
        <end position="33"/>
    </location>
</feature>
<keyword evidence="3" id="KW-1185">Reference proteome</keyword>
<gene>
    <name evidence="2" type="ORF">PXEA_LOCUS30288</name>
</gene>
<evidence type="ECO:0000313" key="2">
    <source>
        <dbReference type="EMBL" id="VEL36848.1"/>
    </source>
</evidence>
<sequence>MGSLPMSAREDVSRLSSFRPREPRAASEHNSCRSDAPVCGQVENLTHLATIGTACSRKKEDKTRGSSRPDGPFHRSAHFAQLWPARFLAPLEHTPRTAVLLHRSLVFKAIGNYASGELGSSAPQRLELISVALHLALQL</sequence>
<evidence type="ECO:0000313" key="3">
    <source>
        <dbReference type="Proteomes" id="UP000784294"/>
    </source>
</evidence>
<name>A0A448XHR5_9PLAT</name>
<feature type="compositionally biased region" description="Basic and acidic residues" evidence="1">
    <location>
        <begin position="8"/>
        <end position="32"/>
    </location>
</feature>
<organism evidence="2 3">
    <name type="scientific">Protopolystoma xenopodis</name>
    <dbReference type="NCBI Taxonomy" id="117903"/>
    <lineage>
        <taxon>Eukaryota</taxon>
        <taxon>Metazoa</taxon>
        <taxon>Spiralia</taxon>
        <taxon>Lophotrochozoa</taxon>
        <taxon>Platyhelminthes</taxon>
        <taxon>Monogenea</taxon>
        <taxon>Polyopisthocotylea</taxon>
        <taxon>Polystomatidea</taxon>
        <taxon>Polystomatidae</taxon>
        <taxon>Protopolystoma</taxon>
    </lineage>
</organism>
<proteinExistence type="predicted"/>
<reference evidence="2" key="1">
    <citation type="submission" date="2018-11" db="EMBL/GenBank/DDBJ databases">
        <authorList>
            <consortium name="Pathogen Informatics"/>
        </authorList>
    </citation>
    <scope>NUCLEOTIDE SEQUENCE</scope>
</reference>
<feature type="region of interest" description="Disordered" evidence="1">
    <location>
        <begin position="55"/>
        <end position="74"/>
    </location>
</feature>